<feature type="domain" description="Major facilitator superfamily (MFS) profile" evidence="8">
    <location>
        <begin position="28"/>
        <end position="467"/>
    </location>
</feature>
<sequence>MARPDDIQVTVEDDDHANILPKRQVLIIITSLAISLLISYIDQNSITVILPKIGRDLSSIDTIQWAGTSSLIANTVFQVFYGRVSDIFGRNVVLFASLASLAIGDLACGLASTGPQLYVFRAIAGVGNGGINALAMIIISDIVTLEDRGKYQGIIGCCVGVGSTIGPFFAAGFVETASWRSFFFVLAGLALVSSGLVYFVLPSKKLKDDTVTKLKKIDLLGGLLSSAMVVFLLIPISDGGTRFPWSSPTVICLLMFGVICAACFIFVEYKVSALPMIPPHLFRSLAVSVVLSQNFLFGFVYYASFYYLPMYYQNVRRWSELESAALLVPIVIGQSVTSVLSGQYISRRKRYGEVLWFGYTLWTLAAGLRCAFFGRHTSPVVIVFILLIEGAALIAAHAHGDPADRAIIIGIRNFARLLGGATGLASSAAIYSNTYRRYSRLLSSATTTTTGPAVDISSSMYVVPDLSLFTDEQVKILLSAYMEASRAVFTSWVPFIGVCLLSTVVIRDRGLSKPSPPADDHVHPP</sequence>
<accession>A0AA38Y8C7</accession>
<feature type="transmembrane region" description="Helical" evidence="7">
    <location>
        <begin position="354"/>
        <end position="374"/>
    </location>
</feature>
<keyword evidence="6 7" id="KW-0472">Membrane</keyword>
<evidence type="ECO:0000256" key="3">
    <source>
        <dbReference type="ARBA" id="ARBA00022448"/>
    </source>
</evidence>
<proteinExistence type="inferred from homology"/>
<feature type="transmembrane region" description="Helical" evidence="7">
    <location>
        <begin position="248"/>
        <end position="269"/>
    </location>
</feature>
<name>A0AA38Y8C7_9EURO</name>
<evidence type="ECO:0000256" key="7">
    <source>
        <dbReference type="SAM" id="Phobius"/>
    </source>
</evidence>
<reference evidence="9" key="1">
    <citation type="submission" date="2022-10" db="EMBL/GenBank/DDBJ databases">
        <title>Culturing micro-colonial fungi from biological soil crusts in the Mojave desert and describing Neophaeococcomyces mojavensis, and introducing the new genera and species Taxawa tesnikishii.</title>
        <authorList>
            <person name="Kurbessoian T."/>
            <person name="Stajich J.E."/>
        </authorList>
    </citation>
    <scope>NUCLEOTIDE SEQUENCE</scope>
    <source>
        <strain evidence="9">TK_35</strain>
    </source>
</reference>
<dbReference type="InterPro" id="IPR011701">
    <property type="entry name" value="MFS"/>
</dbReference>
<feature type="transmembrane region" description="Helical" evidence="7">
    <location>
        <begin position="281"/>
        <end position="303"/>
    </location>
</feature>
<feature type="transmembrane region" description="Helical" evidence="7">
    <location>
        <begin position="92"/>
        <end position="112"/>
    </location>
</feature>
<dbReference type="GO" id="GO:0005886">
    <property type="term" value="C:plasma membrane"/>
    <property type="evidence" value="ECO:0007669"/>
    <property type="project" value="TreeGrafter"/>
</dbReference>
<protein>
    <recommendedName>
        <fullName evidence="8">Major facilitator superfamily (MFS) profile domain-containing protein</fullName>
    </recommendedName>
</protein>
<feature type="transmembrane region" description="Helical" evidence="7">
    <location>
        <begin position="118"/>
        <end position="139"/>
    </location>
</feature>
<dbReference type="EMBL" id="JAPDRN010000018">
    <property type="protein sequence ID" value="KAJ9639172.1"/>
    <property type="molecule type" value="Genomic_DNA"/>
</dbReference>
<feature type="transmembrane region" description="Helical" evidence="7">
    <location>
        <begin position="487"/>
        <end position="506"/>
    </location>
</feature>
<dbReference type="PANTHER" id="PTHR23501:SF78">
    <property type="entry name" value="MAJOR FACILITATOR SUPERFAMILY (MFS) PROFILE DOMAIN-CONTAINING PROTEIN-RELATED"/>
    <property type="match status" value="1"/>
</dbReference>
<feature type="transmembrane region" description="Helical" evidence="7">
    <location>
        <begin position="62"/>
        <end position="80"/>
    </location>
</feature>
<keyword evidence="4 7" id="KW-0812">Transmembrane</keyword>
<keyword evidence="5 7" id="KW-1133">Transmembrane helix</keyword>
<dbReference type="FunFam" id="1.20.1720.10:FF:000013">
    <property type="entry name" value="Related to multidrug resistance proteins"/>
    <property type="match status" value="1"/>
</dbReference>
<organism evidence="9 10">
    <name type="scientific">Knufia peltigerae</name>
    <dbReference type="NCBI Taxonomy" id="1002370"/>
    <lineage>
        <taxon>Eukaryota</taxon>
        <taxon>Fungi</taxon>
        <taxon>Dikarya</taxon>
        <taxon>Ascomycota</taxon>
        <taxon>Pezizomycotina</taxon>
        <taxon>Eurotiomycetes</taxon>
        <taxon>Chaetothyriomycetidae</taxon>
        <taxon>Chaetothyriales</taxon>
        <taxon>Trichomeriaceae</taxon>
        <taxon>Knufia</taxon>
    </lineage>
</organism>
<dbReference type="Pfam" id="PF07690">
    <property type="entry name" value="MFS_1"/>
    <property type="match status" value="1"/>
</dbReference>
<dbReference type="GO" id="GO:0046943">
    <property type="term" value="F:carboxylic acid transmembrane transporter activity"/>
    <property type="evidence" value="ECO:0007669"/>
    <property type="project" value="UniProtKB-ARBA"/>
</dbReference>
<dbReference type="AlphaFoldDB" id="A0AA38Y8C7"/>
<feature type="transmembrane region" description="Helical" evidence="7">
    <location>
        <begin position="25"/>
        <end position="42"/>
    </location>
</feature>
<feature type="transmembrane region" description="Helical" evidence="7">
    <location>
        <begin position="380"/>
        <end position="398"/>
    </location>
</feature>
<evidence type="ECO:0000256" key="6">
    <source>
        <dbReference type="ARBA" id="ARBA00023136"/>
    </source>
</evidence>
<evidence type="ECO:0000256" key="2">
    <source>
        <dbReference type="ARBA" id="ARBA00008335"/>
    </source>
</evidence>
<evidence type="ECO:0000313" key="10">
    <source>
        <dbReference type="Proteomes" id="UP001172681"/>
    </source>
</evidence>
<evidence type="ECO:0000256" key="5">
    <source>
        <dbReference type="ARBA" id="ARBA00022989"/>
    </source>
</evidence>
<feature type="transmembrane region" description="Helical" evidence="7">
    <location>
        <begin position="151"/>
        <end position="170"/>
    </location>
</feature>
<comment type="subcellular location">
    <subcellularLocation>
        <location evidence="1">Endomembrane system</location>
        <topology evidence="1">Multi-pass membrane protein</topology>
    </subcellularLocation>
</comment>
<dbReference type="SUPFAM" id="SSF103473">
    <property type="entry name" value="MFS general substrate transporter"/>
    <property type="match status" value="1"/>
</dbReference>
<dbReference type="InterPro" id="IPR020846">
    <property type="entry name" value="MFS_dom"/>
</dbReference>
<evidence type="ECO:0000259" key="8">
    <source>
        <dbReference type="PROSITE" id="PS50850"/>
    </source>
</evidence>
<dbReference type="PRINTS" id="PR01036">
    <property type="entry name" value="TCRTETB"/>
</dbReference>
<keyword evidence="3" id="KW-0813">Transport</keyword>
<evidence type="ECO:0000256" key="1">
    <source>
        <dbReference type="ARBA" id="ARBA00004127"/>
    </source>
</evidence>
<dbReference type="PROSITE" id="PS50850">
    <property type="entry name" value="MFS"/>
    <property type="match status" value="1"/>
</dbReference>
<keyword evidence="10" id="KW-1185">Reference proteome</keyword>
<feature type="transmembrane region" description="Helical" evidence="7">
    <location>
        <begin position="410"/>
        <end position="431"/>
    </location>
</feature>
<evidence type="ECO:0000256" key="4">
    <source>
        <dbReference type="ARBA" id="ARBA00022692"/>
    </source>
</evidence>
<dbReference type="Gene3D" id="1.20.1250.20">
    <property type="entry name" value="MFS general substrate transporter like domains"/>
    <property type="match status" value="2"/>
</dbReference>
<comment type="caution">
    <text evidence="9">The sequence shown here is derived from an EMBL/GenBank/DDBJ whole genome shotgun (WGS) entry which is preliminary data.</text>
</comment>
<dbReference type="GO" id="GO:0012505">
    <property type="term" value="C:endomembrane system"/>
    <property type="evidence" value="ECO:0007669"/>
    <property type="project" value="UniProtKB-SubCell"/>
</dbReference>
<dbReference type="InterPro" id="IPR036259">
    <property type="entry name" value="MFS_trans_sf"/>
</dbReference>
<feature type="transmembrane region" description="Helical" evidence="7">
    <location>
        <begin position="217"/>
        <end position="236"/>
    </location>
</feature>
<gene>
    <name evidence="9" type="ORF">H2204_003782</name>
</gene>
<dbReference type="PANTHER" id="PTHR23501">
    <property type="entry name" value="MAJOR FACILITATOR SUPERFAMILY"/>
    <property type="match status" value="1"/>
</dbReference>
<evidence type="ECO:0000313" key="9">
    <source>
        <dbReference type="EMBL" id="KAJ9639172.1"/>
    </source>
</evidence>
<comment type="similarity">
    <text evidence="2">Belongs to the major facilitator superfamily.</text>
</comment>
<feature type="transmembrane region" description="Helical" evidence="7">
    <location>
        <begin position="182"/>
        <end position="201"/>
    </location>
</feature>
<dbReference type="Proteomes" id="UP001172681">
    <property type="component" value="Unassembled WGS sequence"/>
</dbReference>